<dbReference type="AlphaFoldDB" id="A0A7W6USX2"/>
<accession>A0A7W6USX2</accession>
<reference evidence="1 2" key="1">
    <citation type="submission" date="2020-08" db="EMBL/GenBank/DDBJ databases">
        <title>Genomic Encyclopedia of Type Strains, Phase IV (KMG-V): Genome sequencing to study the core and pangenomes of soil and plant-associated prokaryotes.</title>
        <authorList>
            <person name="Whitman W."/>
        </authorList>
    </citation>
    <scope>NUCLEOTIDE SEQUENCE [LARGE SCALE GENOMIC DNA]</scope>
    <source>
        <strain evidence="1 2">SEMIA 414</strain>
    </source>
</reference>
<name>A0A7W6USX2_9HYPH</name>
<dbReference type="Proteomes" id="UP000533724">
    <property type="component" value="Unassembled WGS sequence"/>
</dbReference>
<organism evidence="1 2">
    <name type="scientific">Rhizobium esperanzae</name>
    <dbReference type="NCBI Taxonomy" id="1967781"/>
    <lineage>
        <taxon>Bacteria</taxon>
        <taxon>Pseudomonadati</taxon>
        <taxon>Pseudomonadota</taxon>
        <taxon>Alphaproteobacteria</taxon>
        <taxon>Hyphomicrobiales</taxon>
        <taxon>Rhizobiaceae</taxon>
        <taxon>Rhizobium/Agrobacterium group</taxon>
        <taxon>Rhizobium</taxon>
    </lineage>
</organism>
<comment type="caution">
    <text evidence="1">The sequence shown here is derived from an EMBL/GenBank/DDBJ whole genome shotgun (WGS) entry which is preliminary data.</text>
</comment>
<gene>
    <name evidence="1" type="ORF">GGE15_005949</name>
</gene>
<sequence length="30" mass="3283">MVLFSQRRVRRVSGRTLAVAGHEVQGGDSI</sequence>
<evidence type="ECO:0000313" key="1">
    <source>
        <dbReference type="EMBL" id="MBB4442652.1"/>
    </source>
</evidence>
<protein>
    <submittedName>
        <fullName evidence="1">Uncharacterized protein</fullName>
    </submittedName>
</protein>
<evidence type="ECO:0000313" key="2">
    <source>
        <dbReference type="Proteomes" id="UP000533724"/>
    </source>
</evidence>
<dbReference type="EMBL" id="JACIHI010000018">
    <property type="protein sequence ID" value="MBB4442652.1"/>
    <property type="molecule type" value="Genomic_DNA"/>
</dbReference>
<proteinExistence type="predicted"/>